<evidence type="ECO:0000313" key="8">
    <source>
        <dbReference type="EMBL" id="TMQ71780.1"/>
    </source>
</evidence>
<evidence type="ECO:0000259" key="6">
    <source>
        <dbReference type="Pfam" id="PF00082"/>
    </source>
</evidence>
<feature type="domain" description="Peptidase S8/S53" evidence="6">
    <location>
        <begin position="210"/>
        <end position="492"/>
    </location>
</feature>
<dbReference type="InterPro" id="IPR015500">
    <property type="entry name" value="Peptidase_S8_subtilisin-rel"/>
</dbReference>
<gene>
    <name evidence="8" type="ORF">E6K80_04525</name>
</gene>
<keyword evidence="4 5" id="KW-0720">Serine protease</keyword>
<proteinExistence type="inferred from homology"/>
<feature type="active site" description="Charge relay system" evidence="5">
    <location>
        <position position="446"/>
    </location>
</feature>
<dbReference type="InterPro" id="IPR000209">
    <property type="entry name" value="Peptidase_S8/S53_dom"/>
</dbReference>
<keyword evidence="2 5" id="KW-0645">Protease</keyword>
<dbReference type="Gene3D" id="3.40.50.200">
    <property type="entry name" value="Peptidase S8/S53 domain"/>
    <property type="match status" value="1"/>
</dbReference>
<feature type="domain" description="FlgD/Vpr Ig-like" evidence="7">
    <location>
        <begin position="528"/>
        <end position="595"/>
    </location>
</feature>
<evidence type="ECO:0000313" key="9">
    <source>
        <dbReference type="Proteomes" id="UP000319836"/>
    </source>
</evidence>
<dbReference type="PROSITE" id="PS51892">
    <property type="entry name" value="SUBTILASE"/>
    <property type="match status" value="1"/>
</dbReference>
<comment type="similarity">
    <text evidence="1 5">Belongs to the peptidase S8 family.</text>
</comment>
<sequence>MSRFPLGSPPRLLLLALSVAGPIALAVTSSVGGPSPAAMTKLEPALLRAAADTPEDTLAAWVEFTDKGEQGPADLARRLAAAEQALSPRNRARRLRAHVHPLVDALDLPVESSYLEALRARGLVPFGASRWLDRAAVRASAAELAALADLSFVRHLAPVEMARRSVDPDHAIAVARPARAAGVASVDYGLMQSPLDQLHVPAVHDSGYTGTGILICVLDEGFNYFDKHEALRDHVIPPERQRDFYRGLSTAQDTTDPTMVHGTWVLGIMAGRKFGTYVGAAYDADYALGRTEVRSFERPIEMVYWGMGAEWAVSLGAEVINSSLGYTTFDAEYPSYAYADLDGHTTTVTRAAEIAASKGILVVTAVGNDGDPGNPWHYLSAPSDANGDSLVAAGAVDASGAPASFSSYGPSADGRIKPDLAARGVQVATCGTSGAPDLYSARDGTSFATPLIAGLAACLLEARPRWSARDVVLALRASATRKGAPDDRVGYGIPNGLAALSGAPTPQVARLTLTSNGPNPVAFARGTGRFTLAVPASLCGASASVRVRDVLGRRVRDLWSGVVSCSPLPMTWDGKDDDGRPVSAGLYLVDVRAGNERATLRLVGLP</sequence>
<dbReference type="SUPFAM" id="SSF52743">
    <property type="entry name" value="Subtilisin-like"/>
    <property type="match status" value="1"/>
</dbReference>
<comment type="caution">
    <text evidence="8">The sequence shown here is derived from an EMBL/GenBank/DDBJ whole genome shotgun (WGS) entry which is preliminary data.</text>
</comment>
<feature type="active site" description="Charge relay system" evidence="5">
    <location>
        <position position="219"/>
    </location>
</feature>
<dbReference type="InterPro" id="IPR050131">
    <property type="entry name" value="Peptidase_S8_subtilisin-like"/>
</dbReference>
<feature type="active site" description="Charge relay system" evidence="5">
    <location>
        <position position="261"/>
    </location>
</feature>
<reference evidence="8 9" key="1">
    <citation type="journal article" date="2019" name="Nat. Microbiol.">
        <title>Mediterranean grassland soil C-N compound turnover is dependent on rainfall and depth, and is mediated by genomically divergent microorganisms.</title>
        <authorList>
            <person name="Diamond S."/>
            <person name="Andeer P.F."/>
            <person name="Li Z."/>
            <person name="Crits-Christoph A."/>
            <person name="Burstein D."/>
            <person name="Anantharaman K."/>
            <person name="Lane K.R."/>
            <person name="Thomas B.C."/>
            <person name="Pan C."/>
            <person name="Northen T.R."/>
            <person name="Banfield J.F."/>
        </authorList>
    </citation>
    <scope>NUCLEOTIDE SEQUENCE [LARGE SCALE GENOMIC DNA]</scope>
    <source>
        <strain evidence="8">WS_10</strain>
    </source>
</reference>
<dbReference type="Proteomes" id="UP000319836">
    <property type="component" value="Unassembled WGS sequence"/>
</dbReference>
<dbReference type="PRINTS" id="PR00723">
    <property type="entry name" value="SUBTILISIN"/>
</dbReference>
<dbReference type="Gene3D" id="2.60.40.4070">
    <property type="match status" value="1"/>
</dbReference>
<evidence type="ECO:0008006" key="10">
    <source>
        <dbReference type="Google" id="ProtNLM"/>
    </source>
</evidence>
<dbReference type="PROSITE" id="PS00138">
    <property type="entry name" value="SUBTILASE_SER"/>
    <property type="match status" value="1"/>
</dbReference>
<dbReference type="InterPro" id="IPR023828">
    <property type="entry name" value="Peptidase_S8_Ser-AS"/>
</dbReference>
<dbReference type="Pfam" id="PF13860">
    <property type="entry name" value="FlgD_ig"/>
    <property type="match status" value="1"/>
</dbReference>
<dbReference type="AlphaFoldDB" id="A0A538U7A0"/>
<evidence type="ECO:0000256" key="5">
    <source>
        <dbReference type="PROSITE-ProRule" id="PRU01240"/>
    </source>
</evidence>
<dbReference type="InterPro" id="IPR036852">
    <property type="entry name" value="Peptidase_S8/S53_dom_sf"/>
</dbReference>
<dbReference type="GO" id="GO:0006508">
    <property type="term" value="P:proteolysis"/>
    <property type="evidence" value="ECO:0007669"/>
    <property type="project" value="UniProtKB-KW"/>
</dbReference>
<dbReference type="Pfam" id="PF00082">
    <property type="entry name" value="Peptidase_S8"/>
    <property type="match status" value="1"/>
</dbReference>
<name>A0A538U7A0_UNCEI</name>
<evidence type="ECO:0000256" key="2">
    <source>
        <dbReference type="ARBA" id="ARBA00022670"/>
    </source>
</evidence>
<organism evidence="8 9">
    <name type="scientific">Eiseniibacteriota bacterium</name>
    <dbReference type="NCBI Taxonomy" id="2212470"/>
    <lineage>
        <taxon>Bacteria</taxon>
        <taxon>Candidatus Eiseniibacteriota</taxon>
    </lineage>
</organism>
<evidence type="ECO:0000256" key="1">
    <source>
        <dbReference type="ARBA" id="ARBA00011073"/>
    </source>
</evidence>
<dbReference type="EMBL" id="VBPA01000102">
    <property type="protein sequence ID" value="TMQ71780.1"/>
    <property type="molecule type" value="Genomic_DNA"/>
</dbReference>
<dbReference type="PANTHER" id="PTHR43806:SF67">
    <property type="entry name" value="EGF-LIKE DOMAIN-CONTAINING PROTEIN"/>
    <property type="match status" value="1"/>
</dbReference>
<accession>A0A538U7A0</accession>
<evidence type="ECO:0000256" key="3">
    <source>
        <dbReference type="ARBA" id="ARBA00022801"/>
    </source>
</evidence>
<keyword evidence="3 5" id="KW-0378">Hydrolase</keyword>
<dbReference type="PANTHER" id="PTHR43806">
    <property type="entry name" value="PEPTIDASE S8"/>
    <property type="match status" value="1"/>
</dbReference>
<evidence type="ECO:0000256" key="4">
    <source>
        <dbReference type="ARBA" id="ARBA00022825"/>
    </source>
</evidence>
<protein>
    <recommendedName>
        <fullName evidence="10">Peptidase S8/S53 domain-containing protein</fullName>
    </recommendedName>
</protein>
<dbReference type="InterPro" id="IPR025965">
    <property type="entry name" value="FlgD/Vpr_Ig-like"/>
</dbReference>
<evidence type="ECO:0000259" key="7">
    <source>
        <dbReference type="Pfam" id="PF13860"/>
    </source>
</evidence>
<dbReference type="GO" id="GO:0004252">
    <property type="term" value="F:serine-type endopeptidase activity"/>
    <property type="evidence" value="ECO:0007669"/>
    <property type="project" value="UniProtKB-UniRule"/>
</dbReference>